<evidence type="ECO:0008006" key="4">
    <source>
        <dbReference type="Google" id="ProtNLM"/>
    </source>
</evidence>
<keyword evidence="1" id="KW-0812">Transmembrane</keyword>
<dbReference type="EMBL" id="BNDY01000017">
    <property type="protein sequence ID" value="GHI41863.1"/>
    <property type="molecule type" value="Genomic_DNA"/>
</dbReference>
<name>A0ABQ3QX77_9ACTN</name>
<protein>
    <recommendedName>
        <fullName evidence="4">HTH cro/C1-type domain-containing protein</fullName>
    </recommendedName>
</protein>
<comment type="caution">
    <text evidence="2">The sequence shown here is derived from an EMBL/GenBank/DDBJ whole genome shotgun (WGS) entry which is preliminary data.</text>
</comment>
<dbReference type="InterPro" id="IPR010982">
    <property type="entry name" value="Lambda_DNA-bd_dom_sf"/>
</dbReference>
<gene>
    <name evidence="2" type="ORF">Sviol_62710</name>
</gene>
<proteinExistence type="predicted"/>
<sequence>MLFSSKQCNESMHGVDVTTPDPDQNLIPLFKLLDRELMARLMQRTGTGAAVTVRELASKASVPHGTIGNLLTGEQESVFLPSACAICAVLGVDLLILFAPMGRSSRHTGGRRLEMSA</sequence>
<organism evidence="2 3">
    <name type="scientific">Streptomyces violascens</name>
    <dbReference type="NCBI Taxonomy" id="67381"/>
    <lineage>
        <taxon>Bacteria</taxon>
        <taxon>Bacillati</taxon>
        <taxon>Actinomycetota</taxon>
        <taxon>Actinomycetes</taxon>
        <taxon>Kitasatosporales</taxon>
        <taxon>Streptomycetaceae</taxon>
        <taxon>Streptomyces</taxon>
    </lineage>
</organism>
<keyword evidence="1" id="KW-1133">Transmembrane helix</keyword>
<dbReference type="SUPFAM" id="SSF47413">
    <property type="entry name" value="lambda repressor-like DNA-binding domains"/>
    <property type="match status" value="1"/>
</dbReference>
<keyword evidence="3" id="KW-1185">Reference proteome</keyword>
<reference evidence="2" key="1">
    <citation type="submission" date="2024-05" db="EMBL/GenBank/DDBJ databases">
        <title>Whole genome shotgun sequence of Streptomyces violascens NBRC 12920.</title>
        <authorList>
            <person name="Komaki H."/>
            <person name="Tamura T."/>
        </authorList>
    </citation>
    <scope>NUCLEOTIDE SEQUENCE</scope>
    <source>
        <strain evidence="2">NBRC 12920</strain>
    </source>
</reference>
<evidence type="ECO:0000313" key="2">
    <source>
        <dbReference type="EMBL" id="GHI41863.1"/>
    </source>
</evidence>
<dbReference type="Proteomes" id="UP001050808">
    <property type="component" value="Unassembled WGS sequence"/>
</dbReference>
<accession>A0ABQ3QX77</accession>
<feature type="transmembrane region" description="Helical" evidence="1">
    <location>
        <begin position="78"/>
        <end position="99"/>
    </location>
</feature>
<evidence type="ECO:0000256" key="1">
    <source>
        <dbReference type="SAM" id="Phobius"/>
    </source>
</evidence>
<dbReference type="Gene3D" id="1.10.260.40">
    <property type="entry name" value="lambda repressor-like DNA-binding domains"/>
    <property type="match status" value="1"/>
</dbReference>
<keyword evidence="1" id="KW-0472">Membrane</keyword>
<evidence type="ECO:0000313" key="3">
    <source>
        <dbReference type="Proteomes" id="UP001050808"/>
    </source>
</evidence>